<dbReference type="Proteomes" id="UP000283501">
    <property type="component" value="Unassembled WGS sequence"/>
</dbReference>
<evidence type="ECO:0000313" key="2">
    <source>
        <dbReference type="Proteomes" id="UP000283501"/>
    </source>
</evidence>
<protein>
    <submittedName>
        <fullName evidence="1">Uncharacterized protein</fullName>
    </submittedName>
</protein>
<comment type="caution">
    <text evidence="1">The sequence shown here is derived from an EMBL/GenBank/DDBJ whole genome shotgun (WGS) entry which is preliminary data.</text>
</comment>
<proteinExistence type="predicted"/>
<name>A0A414LRJ8_9FIRM</name>
<organism evidence="1 2">
    <name type="scientific">Agathobacter rectalis</name>
    <dbReference type="NCBI Taxonomy" id="39491"/>
    <lineage>
        <taxon>Bacteria</taxon>
        <taxon>Bacillati</taxon>
        <taxon>Bacillota</taxon>
        <taxon>Clostridia</taxon>
        <taxon>Lachnospirales</taxon>
        <taxon>Lachnospiraceae</taxon>
        <taxon>Agathobacter</taxon>
    </lineage>
</organism>
<dbReference type="EMBL" id="QSKY01000068">
    <property type="protein sequence ID" value="RHE97232.1"/>
    <property type="molecule type" value="Genomic_DNA"/>
</dbReference>
<dbReference type="AlphaFoldDB" id="A0A414LRJ8"/>
<accession>A0A414LRJ8</accession>
<evidence type="ECO:0000313" key="1">
    <source>
        <dbReference type="EMBL" id="RHE97232.1"/>
    </source>
</evidence>
<reference evidence="1 2" key="1">
    <citation type="submission" date="2018-08" db="EMBL/GenBank/DDBJ databases">
        <title>A genome reference for cultivated species of the human gut microbiota.</title>
        <authorList>
            <person name="Zou Y."/>
            <person name="Xue W."/>
            <person name="Luo G."/>
        </authorList>
    </citation>
    <scope>NUCLEOTIDE SEQUENCE [LARGE SCALE GENOMIC DNA]</scope>
    <source>
        <strain evidence="1 2">AM26-2LB</strain>
    </source>
</reference>
<gene>
    <name evidence="1" type="ORF">DW703_17490</name>
</gene>
<sequence length="59" mass="6751">MHVTAALNISVQKYGYIFKAVQKKRYICHMPENQSINADIYGIYQSKRTPASDKLKCSV</sequence>